<keyword evidence="3" id="KW-0479">Metal-binding</keyword>
<dbReference type="PROSITE" id="PS50903">
    <property type="entry name" value="RUBREDOXIN_LIKE"/>
    <property type="match status" value="1"/>
</dbReference>
<keyword evidence="5" id="KW-0408">Iron</keyword>
<dbReference type="PANTHER" id="PTHR47627">
    <property type="entry name" value="RUBREDOXIN"/>
    <property type="match status" value="1"/>
</dbReference>
<evidence type="ECO:0000259" key="7">
    <source>
        <dbReference type="PROSITE" id="PS50903"/>
    </source>
</evidence>
<gene>
    <name evidence="8" type="primary">hybE</name>
    <name evidence="8" type="ORF">GH815_06525</name>
</gene>
<dbReference type="PANTHER" id="PTHR47627:SF1">
    <property type="entry name" value="RUBREDOXIN-1-RELATED"/>
    <property type="match status" value="1"/>
</dbReference>
<dbReference type="GO" id="GO:0043448">
    <property type="term" value="P:alkane catabolic process"/>
    <property type="evidence" value="ECO:0007669"/>
    <property type="project" value="TreeGrafter"/>
</dbReference>
<dbReference type="Gene3D" id="2.20.28.10">
    <property type="match status" value="1"/>
</dbReference>
<keyword evidence="2" id="KW-0813">Transport</keyword>
<comment type="caution">
    <text evidence="8">The sequence shown here is derived from an EMBL/GenBank/DDBJ whole genome shotgun (WGS) entry which is preliminary data.</text>
</comment>
<sequence length="251" mass="26909">MSAQPGDPAAHGPAAILECRICWAVYDPAEGDAFRQVLPGTPFSALPDDWTCPNCDAPRASFLLRADPDADALAARIATRAAALEADFREIWHAKMRDVPLCNKALHVEAVGFVAHEGRALGVLVAPWCMNLVMLPAEGEDWSTLTPGTKEEIVFPSGIYEFLHNVRPMVGGYKACSLFSPMGDFPSQLQVVEVARAVMTELFRPENRDETDRAAEIRAARVAELAPPAPAPQPSRRAVISGGLAAGAPGE</sequence>
<protein>
    <submittedName>
        <fullName evidence="8">[NiFe]-hydrogenase assembly chaperone HybE</fullName>
    </submittedName>
</protein>
<dbReference type="InterPro" id="IPR018527">
    <property type="entry name" value="Rubredoxin_Fe_BS"/>
</dbReference>
<dbReference type="Gene3D" id="3.30.1460.40">
    <property type="entry name" value="[NiFe]-hydrogenase assembly chaperone, HybE"/>
    <property type="match status" value="1"/>
</dbReference>
<evidence type="ECO:0000256" key="3">
    <source>
        <dbReference type="ARBA" id="ARBA00022723"/>
    </source>
</evidence>
<organism evidence="8 9">
    <name type="scientific">Rhodovulum strictum</name>
    <dbReference type="NCBI Taxonomy" id="58314"/>
    <lineage>
        <taxon>Bacteria</taxon>
        <taxon>Pseudomonadati</taxon>
        <taxon>Pseudomonadota</taxon>
        <taxon>Alphaproteobacteria</taxon>
        <taxon>Rhodobacterales</taxon>
        <taxon>Paracoccaceae</taxon>
        <taxon>Rhodovulum</taxon>
    </lineage>
</organism>
<proteinExistence type="predicted"/>
<evidence type="ECO:0000313" key="8">
    <source>
        <dbReference type="EMBL" id="MRH20642.1"/>
    </source>
</evidence>
<dbReference type="InterPro" id="IPR024935">
    <property type="entry name" value="Rubredoxin_dom"/>
</dbReference>
<dbReference type="PRINTS" id="PR00163">
    <property type="entry name" value="RUBREDOXIN"/>
</dbReference>
<keyword evidence="4" id="KW-0249">Electron transport</keyword>
<dbReference type="InterPro" id="IPR024934">
    <property type="entry name" value="Rubredoxin-like_dom"/>
</dbReference>
<dbReference type="Pfam" id="PF11939">
    <property type="entry name" value="NiFe-hyd_HybE"/>
    <property type="match status" value="1"/>
</dbReference>
<feature type="region of interest" description="Disordered" evidence="6">
    <location>
        <begin position="225"/>
        <end position="251"/>
    </location>
</feature>
<evidence type="ECO:0000256" key="6">
    <source>
        <dbReference type="SAM" id="MobiDB-lite"/>
    </source>
</evidence>
<dbReference type="EMBL" id="WJPO01000007">
    <property type="protein sequence ID" value="MRH20642.1"/>
    <property type="molecule type" value="Genomic_DNA"/>
</dbReference>
<dbReference type="AlphaFoldDB" id="A0A844BHW6"/>
<dbReference type="InterPro" id="IPR023994">
    <property type="entry name" value="NiFe-hyd_HybE"/>
</dbReference>
<dbReference type="GO" id="GO:0005506">
    <property type="term" value="F:iron ion binding"/>
    <property type="evidence" value="ECO:0007669"/>
    <property type="project" value="InterPro"/>
</dbReference>
<comment type="cofactor">
    <cofactor evidence="1">
        <name>Fe(3+)</name>
        <dbReference type="ChEBI" id="CHEBI:29034"/>
    </cofactor>
</comment>
<evidence type="ECO:0000313" key="9">
    <source>
        <dbReference type="Proteomes" id="UP000466730"/>
    </source>
</evidence>
<dbReference type="Proteomes" id="UP000466730">
    <property type="component" value="Unassembled WGS sequence"/>
</dbReference>
<dbReference type="PROSITE" id="PS00202">
    <property type="entry name" value="RUBREDOXIN"/>
    <property type="match status" value="1"/>
</dbReference>
<evidence type="ECO:0000256" key="5">
    <source>
        <dbReference type="ARBA" id="ARBA00023004"/>
    </source>
</evidence>
<dbReference type="SUPFAM" id="SSF57802">
    <property type="entry name" value="Rubredoxin-like"/>
    <property type="match status" value="1"/>
</dbReference>
<reference evidence="8 9" key="1">
    <citation type="submission" date="2019-11" db="EMBL/GenBank/DDBJ databases">
        <title>Draft Whole-Genome sequence of the marine photosynthetic bacterium Rhodovulum strictum DSM 11289.</title>
        <authorList>
            <person name="Kyndt J.A."/>
            <person name="Meyer T.E."/>
        </authorList>
    </citation>
    <scope>NUCLEOTIDE SEQUENCE [LARGE SCALE GENOMIC DNA]</scope>
    <source>
        <strain evidence="8 9">DSM 11289</strain>
    </source>
</reference>
<evidence type="ECO:0000256" key="4">
    <source>
        <dbReference type="ARBA" id="ARBA00022982"/>
    </source>
</evidence>
<dbReference type="InterPro" id="IPR050526">
    <property type="entry name" value="Rubredoxin_ET"/>
</dbReference>
<feature type="domain" description="Rubredoxin-like" evidence="7">
    <location>
        <begin position="14"/>
        <end position="65"/>
    </location>
</feature>
<dbReference type="OrthoDB" id="9808980at2"/>
<dbReference type="NCBIfam" id="TIGR03993">
    <property type="entry name" value="hydrog_HybE"/>
    <property type="match status" value="1"/>
</dbReference>
<evidence type="ECO:0000256" key="2">
    <source>
        <dbReference type="ARBA" id="ARBA00022448"/>
    </source>
</evidence>
<dbReference type="Pfam" id="PF00301">
    <property type="entry name" value="Rubredoxin"/>
    <property type="match status" value="1"/>
</dbReference>
<accession>A0A844BHW6</accession>
<keyword evidence="9" id="KW-1185">Reference proteome</keyword>
<dbReference type="RefSeq" id="WP_153747953.1">
    <property type="nucleotide sequence ID" value="NZ_BAAADI010000049.1"/>
</dbReference>
<dbReference type="InterPro" id="IPR038530">
    <property type="entry name" value="NiFe-hyd_HybE_sf"/>
</dbReference>
<evidence type="ECO:0000256" key="1">
    <source>
        <dbReference type="ARBA" id="ARBA00001965"/>
    </source>
</evidence>
<name>A0A844BHW6_9RHOB</name>
<dbReference type="CDD" id="cd00730">
    <property type="entry name" value="rubredoxin"/>
    <property type="match status" value="1"/>
</dbReference>
<dbReference type="GO" id="GO:0009055">
    <property type="term" value="F:electron transfer activity"/>
    <property type="evidence" value="ECO:0007669"/>
    <property type="project" value="TreeGrafter"/>
</dbReference>